<evidence type="ECO:0000313" key="4">
    <source>
        <dbReference type="Proteomes" id="UP001157418"/>
    </source>
</evidence>
<dbReference type="InterPro" id="IPR020568">
    <property type="entry name" value="Ribosomal_Su5_D2-typ_SF"/>
</dbReference>
<dbReference type="GO" id="GO:0016887">
    <property type="term" value="F:ATP hydrolysis activity"/>
    <property type="evidence" value="ECO:0007669"/>
    <property type="project" value="InterPro"/>
</dbReference>
<accession>A0AAU9P7E6</accession>
<evidence type="ECO:0000256" key="1">
    <source>
        <dbReference type="ARBA" id="ARBA00008239"/>
    </source>
</evidence>
<dbReference type="PANTHER" id="PTHR11528">
    <property type="entry name" value="HEAT SHOCK PROTEIN 90 FAMILY MEMBER"/>
    <property type="match status" value="1"/>
</dbReference>
<gene>
    <name evidence="3" type="ORF">LVIROSA_LOCUS31761</name>
</gene>
<keyword evidence="4" id="KW-1185">Reference proteome</keyword>
<dbReference type="AlphaFoldDB" id="A0AAU9P7E6"/>
<sequence length="100" mass="11757">MFNEYLESLASSQFTIEEEVEFKFIMYMPAITPMGNERHRRSKKSLNITLYVIRVFISYDFDGKLFPRYLSFVTGVADSNYLPLNVSREILQESHVVLSF</sequence>
<evidence type="ECO:0000313" key="3">
    <source>
        <dbReference type="EMBL" id="CAH1446039.1"/>
    </source>
</evidence>
<dbReference type="SUPFAM" id="SSF54211">
    <property type="entry name" value="Ribosomal protein S5 domain 2-like"/>
    <property type="match status" value="1"/>
</dbReference>
<dbReference type="GO" id="GO:0140662">
    <property type="term" value="F:ATP-dependent protein folding chaperone"/>
    <property type="evidence" value="ECO:0007669"/>
    <property type="project" value="InterPro"/>
</dbReference>
<proteinExistence type="inferred from homology"/>
<protein>
    <submittedName>
        <fullName evidence="3">Uncharacterized protein</fullName>
    </submittedName>
</protein>
<dbReference type="Gene3D" id="3.30.230.80">
    <property type="match status" value="1"/>
</dbReference>
<evidence type="ECO:0000256" key="2">
    <source>
        <dbReference type="ARBA" id="ARBA00023186"/>
    </source>
</evidence>
<dbReference type="InterPro" id="IPR001404">
    <property type="entry name" value="Hsp90_fam"/>
</dbReference>
<dbReference type="Pfam" id="PF00183">
    <property type="entry name" value="HSP90"/>
    <property type="match status" value="1"/>
</dbReference>
<reference evidence="3 4" key="1">
    <citation type="submission" date="2022-01" db="EMBL/GenBank/DDBJ databases">
        <authorList>
            <person name="Xiong W."/>
            <person name="Schranz E."/>
        </authorList>
    </citation>
    <scope>NUCLEOTIDE SEQUENCE [LARGE SCALE GENOMIC DNA]</scope>
</reference>
<organism evidence="3 4">
    <name type="scientific">Lactuca virosa</name>
    <dbReference type="NCBI Taxonomy" id="75947"/>
    <lineage>
        <taxon>Eukaryota</taxon>
        <taxon>Viridiplantae</taxon>
        <taxon>Streptophyta</taxon>
        <taxon>Embryophyta</taxon>
        <taxon>Tracheophyta</taxon>
        <taxon>Spermatophyta</taxon>
        <taxon>Magnoliopsida</taxon>
        <taxon>eudicotyledons</taxon>
        <taxon>Gunneridae</taxon>
        <taxon>Pentapetalae</taxon>
        <taxon>asterids</taxon>
        <taxon>campanulids</taxon>
        <taxon>Asterales</taxon>
        <taxon>Asteraceae</taxon>
        <taxon>Cichorioideae</taxon>
        <taxon>Cichorieae</taxon>
        <taxon>Lactucinae</taxon>
        <taxon>Lactuca</taxon>
    </lineage>
</organism>
<dbReference type="EMBL" id="CAKMRJ010005523">
    <property type="protein sequence ID" value="CAH1446039.1"/>
    <property type="molecule type" value="Genomic_DNA"/>
</dbReference>
<dbReference type="Proteomes" id="UP001157418">
    <property type="component" value="Unassembled WGS sequence"/>
</dbReference>
<dbReference type="GO" id="GO:0005524">
    <property type="term" value="F:ATP binding"/>
    <property type="evidence" value="ECO:0007669"/>
    <property type="project" value="InterPro"/>
</dbReference>
<keyword evidence="2" id="KW-0143">Chaperone</keyword>
<name>A0AAU9P7E6_9ASTR</name>
<comment type="caution">
    <text evidence="3">The sequence shown here is derived from an EMBL/GenBank/DDBJ whole genome shotgun (WGS) entry which is preliminary data.</text>
</comment>
<comment type="similarity">
    <text evidence="1">Belongs to the heat shock protein 90 family.</text>
</comment>
<dbReference type="GO" id="GO:0051082">
    <property type="term" value="F:unfolded protein binding"/>
    <property type="evidence" value="ECO:0007669"/>
    <property type="project" value="InterPro"/>
</dbReference>